<dbReference type="Gene3D" id="3.40.47.10">
    <property type="match status" value="1"/>
</dbReference>
<feature type="non-terminal residue" evidence="2">
    <location>
        <position position="261"/>
    </location>
</feature>
<dbReference type="InterPro" id="IPR016039">
    <property type="entry name" value="Thiolase-like"/>
</dbReference>
<dbReference type="InterPro" id="IPR020616">
    <property type="entry name" value="Thiolase_N"/>
</dbReference>
<dbReference type="PANTHER" id="PTHR42870:SF7">
    <property type="entry name" value="ACETYL-COA C-ACETYLTRANSFERASE (ACETOACETYL-COA THIOLASE) (ACAB-3)"/>
    <property type="match status" value="1"/>
</dbReference>
<sequence length="261" mass="28322">MDEVAIIGVAQTRYQRDNPASHAEMAYEVTRKALEDAGLTIDDIDNTVTVCNDFWDGRTISCMTITEATGSHKVPTTNVEGDGTYGALMGAMRLLSGLHEVTLVVAQSKVSEGIPAVITNAMFDPVYERALGLDAINSSALQMRRYMSKYGITEEQCAKVSVKNHKNAKSNPYAHMPLDITVDDVLKSRVLADPIKLLDTSPVSDGACAIIMAVDEVAKKRCSKPVWIRGIGHCADAYHLGDRDLAEVDALVSAARRAYSM</sequence>
<dbReference type="GO" id="GO:0016747">
    <property type="term" value="F:acyltransferase activity, transferring groups other than amino-acyl groups"/>
    <property type="evidence" value="ECO:0007669"/>
    <property type="project" value="InterPro"/>
</dbReference>
<evidence type="ECO:0000313" key="2">
    <source>
        <dbReference type="EMBL" id="GAF83330.1"/>
    </source>
</evidence>
<dbReference type="AlphaFoldDB" id="X0U4C1"/>
<dbReference type="EMBL" id="BARS01007457">
    <property type="protein sequence ID" value="GAF83330.1"/>
    <property type="molecule type" value="Genomic_DNA"/>
</dbReference>
<dbReference type="SUPFAM" id="SSF53901">
    <property type="entry name" value="Thiolase-like"/>
    <property type="match status" value="1"/>
</dbReference>
<proteinExistence type="predicted"/>
<protein>
    <recommendedName>
        <fullName evidence="1">Thiolase N-terminal domain-containing protein</fullName>
    </recommendedName>
</protein>
<dbReference type="Pfam" id="PF00108">
    <property type="entry name" value="Thiolase_N"/>
    <property type="match status" value="1"/>
</dbReference>
<accession>X0U4C1</accession>
<gene>
    <name evidence="2" type="ORF">S01H1_14349</name>
</gene>
<evidence type="ECO:0000259" key="1">
    <source>
        <dbReference type="Pfam" id="PF00108"/>
    </source>
</evidence>
<comment type="caution">
    <text evidence="2">The sequence shown here is derived from an EMBL/GenBank/DDBJ whole genome shotgun (WGS) entry which is preliminary data.</text>
</comment>
<organism evidence="2">
    <name type="scientific">marine sediment metagenome</name>
    <dbReference type="NCBI Taxonomy" id="412755"/>
    <lineage>
        <taxon>unclassified sequences</taxon>
        <taxon>metagenomes</taxon>
        <taxon>ecological metagenomes</taxon>
    </lineage>
</organism>
<dbReference type="PANTHER" id="PTHR42870">
    <property type="entry name" value="ACETYL-COA C-ACETYLTRANSFERASE"/>
    <property type="match status" value="1"/>
</dbReference>
<feature type="domain" description="Thiolase N-terminal" evidence="1">
    <location>
        <begin position="5"/>
        <end position="213"/>
    </location>
</feature>
<name>X0U4C1_9ZZZZ</name>
<reference evidence="2" key="1">
    <citation type="journal article" date="2014" name="Front. Microbiol.">
        <title>High frequency of phylogenetically diverse reductive dehalogenase-homologous genes in deep subseafloor sedimentary metagenomes.</title>
        <authorList>
            <person name="Kawai M."/>
            <person name="Futagami T."/>
            <person name="Toyoda A."/>
            <person name="Takaki Y."/>
            <person name="Nishi S."/>
            <person name="Hori S."/>
            <person name="Arai W."/>
            <person name="Tsubouchi T."/>
            <person name="Morono Y."/>
            <person name="Uchiyama I."/>
            <person name="Ito T."/>
            <person name="Fujiyama A."/>
            <person name="Inagaki F."/>
            <person name="Takami H."/>
        </authorList>
    </citation>
    <scope>NUCLEOTIDE SEQUENCE</scope>
    <source>
        <strain evidence="2">Expedition CK06-06</strain>
    </source>
</reference>
<dbReference type="CDD" id="cd00829">
    <property type="entry name" value="SCP-x_thiolase"/>
    <property type="match status" value="1"/>
</dbReference>